<evidence type="ECO:0000256" key="5">
    <source>
        <dbReference type="ARBA" id="ARBA00022777"/>
    </source>
</evidence>
<keyword evidence="8" id="KW-0812">Transmembrane</keyword>
<accession>A0A173VCE6</accession>
<dbReference type="Pfam" id="PF00512">
    <property type="entry name" value="HisKA"/>
    <property type="match status" value="1"/>
</dbReference>
<dbReference type="PANTHER" id="PTHR43711:SF31">
    <property type="entry name" value="HISTIDINE KINASE"/>
    <property type="match status" value="1"/>
</dbReference>
<evidence type="ECO:0000256" key="3">
    <source>
        <dbReference type="ARBA" id="ARBA00022553"/>
    </source>
</evidence>
<keyword evidence="5 10" id="KW-0418">Kinase</keyword>
<evidence type="ECO:0000256" key="7">
    <source>
        <dbReference type="ARBA" id="ARBA00023136"/>
    </source>
</evidence>
<dbReference type="FunFam" id="3.30.565.10:FF:000006">
    <property type="entry name" value="Sensor histidine kinase WalK"/>
    <property type="match status" value="1"/>
</dbReference>
<gene>
    <name evidence="10" type="primary">luxQ_8</name>
    <name evidence="10" type="ORF">ERS852429_02799</name>
</gene>
<evidence type="ECO:0000313" key="11">
    <source>
        <dbReference type="Proteomes" id="UP000095591"/>
    </source>
</evidence>
<evidence type="ECO:0000256" key="6">
    <source>
        <dbReference type="ARBA" id="ARBA00023012"/>
    </source>
</evidence>
<dbReference type="PROSITE" id="PS50109">
    <property type="entry name" value="HIS_KIN"/>
    <property type="match status" value="1"/>
</dbReference>
<dbReference type="InterPro" id="IPR050736">
    <property type="entry name" value="Sensor_HK_Regulatory"/>
</dbReference>
<name>A0A173VCE6_PARDI</name>
<keyword evidence="4 10" id="KW-0808">Transferase</keyword>
<proteinExistence type="predicted"/>
<dbReference type="SUPFAM" id="SSF55874">
    <property type="entry name" value="ATPase domain of HSP90 chaperone/DNA topoisomerase II/histidine kinase"/>
    <property type="match status" value="1"/>
</dbReference>
<dbReference type="PANTHER" id="PTHR43711">
    <property type="entry name" value="TWO-COMPONENT HISTIDINE KINASE"/>
    <property type="match status" value="1"/>
</dbReference>
<protein>
    <recommendedName>
        <fullName evidence="2">histidine kinase</fullName>
        <ecNumber evidence="2">2.7.13.3</ecNumber>
    </recommendedName>
</protein>
<dbReference type="FunFam" id="1.10.287.130:FF:000001">
    <property type="entry name" value="Two-component sensor histidine kinase"/>
    <property type="match status" value="1"/>
</dbReference>
<organism evidence="10 11">
    <name type="scientific">Parabacteroides distasonis</name>
    <dbReference type="NCBI Taxonomy" id="823"/>
    <lineage>
        <taxon>Bacteria</taxon>
        <taxon>Pseudomonadati</taxon>
        <taxon>Bacteroidota</taxon>
        <taxon>Bacteroidia</taxon>
        <taxon>Bacteroidales</taxon>
        <taxon>Tannerellaceae</taxon>
        <taxon>Parabacteroides</taxon>
    </lineage>
</organism>
<keyword evidence="3" id="KW-0597">Phosphoprotein</keyword>
<dbReference type="PRINTS" id="PR00344">
    <property type="entry name" value="BCTRLSENSOR"/>
</dbReference>
<dbReference type="EC" id="2.7.13.3" evidence="2"/>
<dbReference type="InterPro" id="IPR004358">
    <property type="entry name" value="Sig_transdc_His_kin-like_C"/>
</dbReference>
<dbReference type="AlphaFoldDB" id="A0A173VCE6"/>
<evidence type="ECO:0000256" key="8">
    <source>
        <dbReference type="SAM" id="Phobius"/>
    </source>
</evidence>
<dbReference type="InterPro" id="IPR005467">
    <property type="entry name" value="His_kinase_dom"/>
</dbReference>
<dbReference type="GO" id="GO:0000155">
    <property type="term" value="F:phosphorelay sensor kinase activity"/>
    <property type="evidence" value="ECO:0007669"/>
    <property type="project" value="InterPro"/>
</dbReference>
<evidence type="ECO:0000313" key="10">
    <source>
        <dbReference type="EMBL" id="CUN23835.1"/>
    </source>
</evidence>
<feature type="transmembrane region" description="Helical" evidence="8">
    <location>
        <begin position="361"/>
        <end position="380"/>
    </location>
</feature>
<sequence>MPAKRLFGIISIIFLFVTCISCKSSTDLSEEKRILVIQSYEKHFPAYEKMKEIMSSELRKKGIHASVYSFYLDCEQYSEKQQRQKLFKKLNGLSTWNPDIILVNDDQALNALISSRHPLAKSIPVVFMGVSYPNIPIIRKYPNMTGFYDKPDYKRNIELIRRLVGNCIVIRVSDDTFQDNMMLADMNAQIQDICAVNNIYSLDRVRLSGKNGISISDIPKIKPDTMYISTLSTKSANALIKGFGENYYNKAYLATKRDYMTISLGRLSAFPCFSVINELIGNQNGVVGGYVTVFKDEVEGAVNRVVSILKGTPPSDFPQIEGSNKAYVFDYGVLERWGIDSSKLPEGAIIANMPFVVQYKYYIWAAGFILVVMLLLLFSYQRKRYIQEALHKKDAQEKLKREKTFLSFALDSGNIFAFRYSKGVFEFDNRFYHYLGMPCVPMKIEEFQDAIHPEELDNFLRDRNLLDSGFLSRKVTRRRCNFNKKGYEWWEFRYAQNKNEKDSVSGDEAVEVSGLCLNIQRIKDTENSLIAARQKAEESDRMKLVFLANMSHEIRTPLNAIVGFSQLLNSDMPLEPEEKAEFIDLITKNSDLLLKLINDILDLSRIESGSMSFSYENLDLSKLMGDIFHTHQLMMPEGVELKIRVPHEPLIIRSDHFRLTQVCTNFINNAVKFTAKGYIEIGYELSADGKSILISVKDTGKGIPDDKKEKVFERFQKLDEFAQGTGLGLAICQSIVHTFHGSISLESEVGVGSKFTISLPYTPGLELEERT</sequence>
<dbReference type="CDD" id="cd00082">
    <property type="entry name" value="HisKA"/>
    <property type="match status" value="1"/>
</dbReference>
<dbReference type="RefSeq" id="WP_057319642.1">
    <property type="nucleotide sequence ID" value="NZ_CYXP01000006.1"/>
</dbReference>
<dbReference type="InterPro" id="IPR003594">
    <property type="entry name" value="HATPase_dom"/>
</dbReference>
<keyword evidence="8" id="KW-1133">Transmembrane helix</keyword>
<dbReference type="SUPFAM" id="SSF47384">
    <property type="entry name" value="Homodimeric domain of signal transducing histidine kinase"/>
    <property type="match status" value="1"/>
</dbReference>
<comment type="catalytic activity">
    <reaction evidence="1">
        <text>ATP + protein L-histidine = ADP + protein N-phospho-L-histidine.</text>
        <dbReference type="EC" id="2.7.13.3"/>
    </reaction>
</comment>
<reference evidence="10 11" key="1">
    <citation type="submission" date="2015-09" db="EMBL/GenBank/DDBJ databases">
        <authorList>
            <consortium name="Pathogen Informatics"/>
        </authorList>
    </citation>
    <scope>NUCLEOTIDE SEQUENCE [LARGE SCALE GENOMIC DNA]</scope>
    <source>
        <strain evidence="10 11">2789STDY5608872</strain>
    </source>
</reference>
<evidence type="ECO:0000256" key="2">
    <source>
        <dbReference type="ARBA" id="ARBA00012438"/>
    </source>
</evidence>
<dbReference type="Proteomes" id="UP000095591">
    <property type="component" value="Unassembled WGS sequence"/>
</dbReference>
<dbReference type="Pfam" id="PF02518">
    <property type="entry name" value="HATPase_c"/>
    <property type="match status" value="1"/>
</dbReference>
<dbReference type="SMART" id="SM00387">
    <property type="entry name" value="HATPase_c"/>
    <property type="match status" value="1"/>
</dbReference>
<dbReference type="InterPro" id="IPR003661">
    <property type="entry name" value="HisK_dim/P_dom"/>
</dbReference>
<keyword evidence="6" id="KW-0902">Two-component regulatory system</keyword>
<dbReference type="InterPro" id="IPR036890">
    <property type="entry name" value="HATPase_C_sf"/>
</dbReference>
<dbReference type="SMART" id="SM00388">
    <property type="entry name" value="HisKA"/>
    <property type="match status" value="1"/>
</dbReference>
<dbReference type="Gene3D" id="3.40.50.2300">
    <property type="match status" value="2"/>
</dbReference>
<keyword evidence="7 8" id="KW-0472">Membrane</keyword>
<dbReference type="Gene3D" id="3.30.565.10">
    <property type="entry name" value="Histidine kinase-like ATPase, C-terminal domain"/>
    <property type="match status" value="1"/>
</dbReference>
<dbReference type="InterPro" id="IPR036097">
    <property type="entry name" value="HisK_dim/P_sf"/>
</dbReference>
<evidence type="ECO:0000256" key="4">
    <source>
        <dbReference type="ARBA" id="ARBA00022679"/>
    </source>
</evidence>
<dbReference type="EMBL" id="CYXP01000006">
    <property type="protein sequence ID" value="CUN23835.1"/>
    <property type="molecule type" value="Genomic_DNA"/>
</dbReference>
<dbReference type="Gene3D" id="1.10.287.130">
    <property type="match status" value="1"/>
</dbReference>
<evidence type="ECO:0000259" key="9">
    <source>
        <dbReference type="PROSITE" id="PS50109"/>
    </source>
</evidence>
<feature type="domain" description="Histidine kinase" evidence="9">
    <location>
        <begin position="549"/>
        <end position="763"/>
    </location>
</feature>
<evidence type="ECO:0000256" key="1">
    <source>
        <dbReference type="ARBA" id="ARBA00000085"/>
    </source>
</evidence>